<dbReference type="SUPFAM" id="SSF143422">
    <property type="entry name" value="Transposase IS200-like"/>
    <property type="match status" value="1"/>
</dbReference>
<dbReference type="Proteomes" id="UP000318661">
    <property type="component" value="Unassembled WGS sequence"/>
</dbReference>
<dbReference type="Pfam" id="PF01797">
    <property type="entry name" value="Y1_Tnp"/>
    <property type="match status" value="1"/>
</dbReference>
<evidence type="ECO:0000313" key="4">
    <source>
        <dbReference type="Proteomes" id="UP000315217"/>
    </source>
</evidence>
<dbReference type="Proteomes" id="UP000315217">
    <property type="component" value="Unassembled WGS sequence"/>
</dbReference>
<dbReference type="EMBL" id="VBAI01000039">
    <property type="protein sequence ID" value="TMJ11959.1"/>
    <property type="molecule type" value="Genomic_DNA"/>
</dbReference>
<accession>A0A537LQ49</accession>
<feature type="domain" description="Transposase IS200-like" evidence="1">
    <location>
        <begin position="9"/>
        <end position="123"/>
    </location>
</feature>
<evidence type="ECO:0000259" key="1">
    <source>
        <dbReference type="SMART" id="SM01321"/>
    </source>
</evidence>
<dbReference type="PANTHER" id="PTHR34322">
    <property type="entry name" value="TRANSPOSASE, Y1_TNP DOMAIN-CONTAINING"/>
    <property type="match status" value="1"/>
</dbReference>
<reference evidence="4 5" key="1">
    <citation type="journal article" date="2019" name="Nat. Microbiol.">
        <title>Mediterranean grassland soil C-N compound turnover is dependent on rainfall and depth, and is mediated by genomically divergent microorganisms.</title>
        <authorList>
            <person name="Diamond S."/>
            <person name="Andeer P.F."/>
            <person name="Li Z."/>
            <person name="Crits-Christoph A."/>
            <person name="Burstein D."/>
            <person name="Anantharaman K."/>
            <person name="Lane K.R."/>
            <person name="Thomas B.C."/>
            <person name="Pan C."/>
            <person name="Northen T.R."/>
            <person name="Banfield J.F."/>
        </authorList>
    </citation>
    <scope>NUCLEOTIDE SEQUENCE [LARGE SCALE GENOMIC DNA]</scope>
    <source>
        <strain evidence="3">NP_1</strain>
        <strain evidence="2">NP_2</strain>
    </source>
</reference>
<evidence type="ECO:0000313" key="3">
    <source>
        <dbReference type="EMBL" id="TMJ11959.1"/>
    </source>
</evidence>
<dbReference type="EMBL" id="VBAJ01000021">
    <property type="protein sequence ID" value="TMJ10148.1"/>
    <property type="molecule type" value="Genomic_DNA"/>
</dbReference>
<dbReference type="AlphaFoldDB" id="A0A537LQ49"/>
<dbReference type="GO" id="GO:0006313">
    <property type="term" value="P:DNA transposition"/>
    <property type="evidence" value="ECO:0007669"/>
    <property type="project" value="InterPro"/>
</dbReference>
<dbReference type="InterPro" id="IPR036515">
    <property type="entry name" value="Transposase_17_sf"/>
</dbReference>
<name>A0A537LQ49_9BACT</name>
<evidence type="ECO:0000313" key="5">
    <source>
        <dbReference type="Proteomes" id="UP000318661"/>
    </source>
</evidence>
<dbReference type="Gene3D" id="3.30.70.1290">
    <property type="entry name" value="Transposase IS200-like"/>
    <property type="match status" value="1"/>
</dbReference>
<dbReference type="InterPro" id="IPR002686">
    <property type="entry name" value="Transposase_17"/>
</dbReference>
<organism evidence="2 5">
    <name type="scientific">Candidatus Segetimicrobium genomatis</name>
    <dbReference type="NCBI Taxonomy" id="2569760"/>
    <lineage>
        <taxon>Bacteria</taxon>
        <taxon>Bacillati</taxon>
        <taxon>Candidatus Sysuimicrobiota</taxon>
        <taxon>Candidatus Sysuimicrobiia</taxon>
        <taxon>Candidatus Sysuimicrobiales</taxon>
        <taxon>Candidatus Segetimicrobiaceae</taxon>
        <taxon>Candidatus Segetimicrobium</taxon>
    </lineage>
</organism>
<protein>
    <submittedName>
        <fullName evidence="2">Transposase</fullName>
    </submittedName>
</protein>
<gene>
    <name evidence="3" type="ORF">E6G98_04040</name>
    <name evidence="2" type="ORF">E6G99_01470</name>
</gene>
<evidence type="ECO:0000313" key="2">
    <source>
        <dbReference type="EMBL" id="TMJ10148.1"/>
    </source>
</evidence>
<sequence>MPRPFRIAYDGAIYHVTIRGNNDEAVFRDDQDYSAYLEQLAGTIGRFAISLLAYGLMTNHIHLVARTPQPNISGAMQWLHGCYAASFNRRQHRRGHLFGGRFHSSVVDSDEYLLESTRYVHLNPVRAGLVHRPEDYRWSSYARYLGGKDDLVPVEPDRVLKLVSENPKRCGSSYQRFVEDGLNTHRTSSDREGVSRIAAAATAALAAAGIPPAALFRKTPRNRTRTLVMGVLRGVESFSAADIAGYLGISPGTVMTAAWRLAGRASRDAQVAQLVAMMRAAAIGALKIPAERGS</sequence>
<dbReference type="PANTHER" id="PTHR34322:SF2">
    <property type="entry name" value="TRANSPOSASE IS200-LIKE DOMAIN-CONTAINING PROTEIN"/>
    <property type="match status" value="1"/>
</dbReference>
<dbReference type="GO" id="GO:0003677">
    <property type="term" value="F:DNA binding"/>
    <property type="evidence" value="ECO:0007669"/>
    <property type="project" value="InterPro"/>
</dbReference>
<comment type="caution">
    <text evidence="2">The sequence shown here is derived from an EMBL/GenBank/DDBJ whole genome shotgun (WGS) entry which is preliminary data.</text>
</comment>
<dbReference type="SMART" id="SM01321">
    <property type="entry name" value="Y1_Tnp"/>
    <property type="match status" value="1"/>
</dbReference>
<dbReference type="GO" id="GO:0004803">
    <property type="term" value="F:transposase activity"/>
    <property type="evidence" value="ECO:0007669"/>
    <property type="project" value="InterPro"/>
</dbReference>
<proteinExistence type="predicted"/>